<evidence type="ECO:0000256" key="3">
    <source>
        <dbReference type="ARBA" id="ARBA00022512"/>
    </source>
</evidence>
<accession>A0AAQ3N195</accession>
<dbReference type="InterPro" id="IPR012334">
    <property type="entry name" value="Pectin_lyas_fold"/>
</dbReference>
<organism evidence="7 8">
    <name type="scientific">Vigna mungo</name>
    <name type="common">Black gram</name>
    <name type="synonym">Phaseolus mungo</name>
    <dbReference type="NCBI Taxonomy" id="3915"/>
    <lineage>
        <taxon>Eukaryota</taxon>
        <taxon>Viridiplantae</taxon>
        <taxon>Streptophyta</taxon>
        <taxon>Embryophyta</taxon>
        <taxon>Tracheophyta</taxon>
        <taxon>Spermatophyta</taxon>
        <taxon>Magnoliopsida</taxon>
        <taxon>eudicotyledons</taxon>
        <taxon>Gunneridae</taxon>
        <taxon>Pentapetalae</taxon>
        <taxon>rosids</taxon>
        <taxon>fabids</taxon>
        <taxon>Fabales</taxon>
        <taxon>Fabaceae</taxon>
        <taxon>Papilionoideae</taxon>
        <taxon>50 kb inversion clade</taxon>
        <taxon>NPAAA clade</taxon>
        <taxon>indigoferoid/millettioid clade</taxon>
        <taxon>Phaseoleae</taxon>
        <taxon>Vigna</taxon>
    </lineage>
</organism>
<comment type="pathway">
    <text evidence="2">Glycan metabolism; pectin degradation; 2-dehydro-3-deoxy-D-gluconate from pectin: step 1/5.</text>
</comment>
<dbReference type="SUPFAM" id="SSF51126">
    <property type="entry name" value="Pectin lyase-like"/>
    <property type="match status" value="1"/>
</dbReference>
<evidence type="ECO:0000313" key="7">
    <source>
        <dbReference type="EMBL" id="WVZ00620.1"/>
    </source>
</evidence>
<dbReference type="InterPro" id="IPR000070">
    <property type="entry name" value="Pectinesterase_cat"/>
</dbReference>
<protein>
    <recommendedName>
        <fullName evidence="6">Pectinesterase catalytic domain-containing protein</fullName>
    </recommendedName>
</protein>
<dbReference type="Proteomes" id="UP001374535">
    <property type="component" value="Chromosome 8"/>
</dbReference>
<name>A0AAQ3N195_VIGMU</name>
<dbReference type="GO" id="GO:0030599">
    <property type="term" value="F:pectinesterase activity"/>
    <property type="evidence" value="ECO:0007669"/>
    <property type="project" value="InterPro"/>
</dbReference>
<dbReference type="GO" id="GO:0042545">
    <property type="term" value="P:cell wall modification"/>
    <property type="evidence" value="ECO:0007669"/>
    <property type="project" value="InterPro"/>
</dbReference>
<evidence type="ECO:0000256" key="1">
    <source>
        <dbReference type="ARBA" id="ARBA00004191"/>
    </source>
</evidence>
<keyword evidence="5" id="KW-0063">Aspartyl esterase</keyword>
<gene>
    <name evidence="7" type="ORF">V8G54_026689</name>
</gene>
<dbReference type="AlphaFoldDB" id="A0AAQ3N195"/>
<evidence type="ECO:0000259" key="6">
    <source>
        <dbReference type="Pfam" id="PF01095"/>
    </source>
</evidence>
<sequence>MSLPHHNEAPAWLPSKDRRLLLTEDLRKKADIVVAKDGSGKYKKISDALKHVPDKSNKRTVIYVKKGIYYENVRVEKTKWNVMMIGDGMTSTVVSANLNFVDGTPTFSTATFGK</sequence>
<keyword evidence="4" id="KW-0378">Hydrolase</keyword>
<dbReference type="PANTHER" id="PTHR31707">
    <property type="entry name" value="PECTINESTERASE"/>
    <property type="match status" value="1"/>
</dbReference>
<proteinExistence type="predicted"/>
<keyword evidence="3" id="KW-0964">Secreted</keyword>
<dbReference type="EMBL" id="CP144693">
    <property type="protein sequence ID" value="WVZ00620.1"/>
    <property type="molecule type" value="Genomic_DNA"/>
</dbReference>
<feature type="domain" description="Pectinesterase catalytic" evidence="6">
    <location>
        <begin position="31"/>
        <end position="113"/>
    </location>
</feature>
<reference evidence="7 8" key="1">
    <citation type="journal article" date="2023" name="Life. Sci Alliance">
        <title>Evolutionary insights into 3D genome organization and epigenetic landscape of Vigna mungo.</title>
        <authorList>
            <person name="Junaid A."/>
            <person name="Singh B."/>
            <person name="Bhatia S."/>
        </authorList>
    </citation>
    <scope>NUCLEOTIDE SEQUENCE [LARGE SCALE GENOMIC DNA]</scope>
    <source>
        <strain evidence="7">Urdbean</strain>
    </source>
</reference>
<comment type="subcellular location">
    <subcellularLocation>
        <location evidence="1">Secreted</location>
        <location evidence="1">Cell wall</location>
    </subcellularLocation>
</comment>
<evidence type="ECO:0000256" key="5">
    <source>
        <dbReference type="ARBA" id="ARBA00023085"/>
    </source>
</evidence>
<evidence type="ECO:0000313" key="8">
    <source>
        <dbReference type="Proteomes" id="UP001374535"/>
    </source>
</evidence>
<evidence type="ECO:0000256" key="4">
    <source>
        <dbReference type="ARBA" id="ARBA00022801"/>
    </source>
</evidence>
<dbReference type="Pfam" id="PF01095">
    <property type="entry name" value="Pectinesterase"/>
    <property type="match status" value="1"/>
</dbReference>
<evidence type="ECO:0000256" key="2">
    <source>
        <dbReference type="ARBA" id="ARBA00005184"/>
    </source>
</evidence>
<keyword evidence="8" id="KW-1185">Reference proteome</keyword>
<keyword evidence="3" id="KW-0134">Cell wall</keyword>
<dbReference type="Gene3D" id="2.160.20.10">
    <property type="entry name" value="Single-stranded right-handed beta-helix, Pectin lyase-like"/>
    <property type="match status" value="1"/>
</dbReference>
<dbReference type="InterPro" id="IPR011050">
    <property type="entry name" value="Pectin_lyase_fold/virulence"/>
</dbReference>